<accession>A0A813PM84</accession>
<proteinExistence type="predicted"/>
<feature type="region of interest" description="Disordered" evidence="1">
    <location>
        <begin position="147"/>
        <end position="202"/>
    </location>
</feature>
<feature type="region of interest" description="Disordered" evidence="1">
    <location>
        <begin position="1"/>
        <end position="29"/>
    </location>
</feature>
<protein>
    <submittedName>
        <fullName evidence="2">Uncharacterized protein</fullName>
    </submittedName>
</protein>
<sequence>MTRRNQNSLKKKRRYRSFALNTNASTANPTSRLESMANLMIEELRGVQRDDLKEELLKTYATKTASSIHSAFSSSKINLEKLLSNLHTFDRYVNTPDENKQEQRKHTEIFQDESSPEIMSKSKTCRRKHLNAAPPMNAITRTICTRSTKLNSSNDQNSSIISSPVRKRSSSSAAKDNNVKETSTTDKEKHVLTEKLTEQSHPEVIGTDNSKFLCDLILVLLGEDVSNVKVSRRRLRSVLQSSSENAELKNHF</sequence>
<dbReference type="AlphaFoldDB" id="A0A813PM84"/>
<organism evidence="2 3">
    <name type="scientific">Adineta ricciae</name>
    <name type="common">Rotifer</name>
    <dbReference type="NCBI Taxonomy" id="249248"/>
    <lineage>
        <taxon>Eukaryota</taxon>
        <taxon>Metazoa</taxon>
        <taxon>Spiralia</taxon>
        <taxon>Gnathifera</taxon>
        <taxon>Rotifera</taxon>
        <taxon>Eurotatoria</taxon>
        <taxon>Bdelloidea</taxon>
        <taxon>Adinetida</taxon>
        <taxon>Adinetidae</taxon>
        <taxon>Adineta</taxon>
    </lineage>
</organism>
<dbReference type="OrthoDB" id="10050727at2759"/>
<feature type="compositionally biased region" description="Basic and acidic residues" evidence="1">
    <location>
        <begin position="177"/>
        <end position="201"/>
    </location>
</feature>
<feature type="compositionally biased region" description="Low complexity" evidence="1">
    <location>
        <begin position="151"/>
        <end position="175"/>
    </location>
</feature>
<comment type="caution">
    <text evidence="2">The sequence shown here is derived from an EMBL/GenBank/DDBJ whole genome shotgun (WGS) entry which is preliminary data.</text>
</comment>
<dbReference type="EMBL" id="CAJNOJ010000005">
    <property type="protein sequence ID" value="CAF0753229.1"/>
    <property type="molecule type" value="Genomic_DNA"/>
</dbReference>
<feature type="compositionally biased region" description="Basic and acidic residues" evidence="1">
    <location>
        <begin position="97"/>
        <end position="109"/>
    </location>
</feature>
<gene>
    <name evidence="2" type="ORF">EDS130_LOCUS2403</name>
</gene>
<reference evidence="2" key="1">
    <citation type="submission" date="2021-02" db="EMBL/GenBank/DDBJ databases">
        <authorList>
            <person name="Nowell W R."/>
        </authorList>
    </citation>
    <scope>NUCLEOTIDE SEQUENCE</scope>
</reference>
<feature type="compositionally biased region" description="Polar residues" evidence="1">
    <location>
        <begin position="19"/>
        <end position="29"/>
    </location>
</feature>
<dbReference type="Proteomes" id="UP000663852">
    <property type="component" value="Unassembled WGS sequence"/>
</dbReference>
<feature type="region of interest" description="Disordered" evidence="1">
    <location>
        <begin position="96"/>
        <end position="120"/>
    </location>
</feature>
<evidence type="ECO:0000313" key="3">
    <source>
        <dbReference type="Proteomes" id="UP000663852"/>
    </source>
</evidence>
<evidence type="ECO:0000313" key="2">
    <source>
        <dbReference type="EMBL" id="CAF0753229.1"/>
    </source>
</evidence>
<feature type="compositionally biased region" description="Basic residues" evidence="1">
    <location>
        <begin position="1"/>
        <end position="16"/>
    </location>
</feature>
<evidence type="ECO:0000256" key="1">
    <source>
        <dbReference type="SAM" id="MobiDB-lite"/>
    </source>
</evidence>
<name>A0A813PM84_ADIRI</name>